<keyword evidence="6" id="KW-1185">Reference proteome</keyword>
<protein>
    <submittedName>
        <fullName evidence="5">2-dehydro-3-deoxyglucarate aldolase/4-hydroxy-2-oxoheptanedioate aldolase</fullName>
        <ecNumber evidence="5">4.1.2.20</ecNumber>
        <ecNumber evidence="5">4.1.2.52</ecNumber>
    </submittedName>
</protein>
<keyword evidence="3 5" id="KW-0456">Lyase</keyword>
<dbReference type="GO" id="GO:0005737">
    <property type="term" value="C:cytoplasm"/>
    <property type="evidence" value="ECO:0007669"/>
    <property type="project" value="TreeGrafter"/>
</dbReference>
<keyword evidence="2" id="KW-0479">Metal-binding</keyword>
<dbReference type="SUPFAM" id="SSF51621">
    <property type="entry name" value="Phosphoenolpyruvate/pyruvate domain"/>
    <property type="match status" value="1"/>
</dbReference>
<dbReference type="EC" id="4.1.2.52" evidence="5"/>
<organism evidence="5 6">
    <name type="scientific">Oligosphaera ethanolica</name>
    <dbReference type="NCBI Taxonomy" id="760260"/>
    <lineage>
        <taxon>Bacteria</taxon>
        <taxon>Pseudomonadati</taxon>
        <taxon>Lentisphaerota</taxon>
        <taxon>Oligosphaeria</taxon>
        <taxon>Oligosphaerales</taxon>
        <taxon>Oligosphaeraceae</taxon>
        <taxon>Oligosphaera</taxon>
    </lineage>
</organism>
<accession>A0AAE3VGF2</accession>
<proteinExistence type="inferred from homology"/>
<evidence type="ECO:0000256" key="2">
    <source>
        <dbReference type="ARBA" id="ARBA00022723"/>
    </source>
</evidence>
<dbReference type="EMBL" id="JAUSVL010000001">
    <property type="protein sequence ID" value="MDQ0289823.1"/>
    <property type="molecule type" value="Genomic_DNA"/>
</dbReference>
<evidence type="ECO:0000259" key="4">
    <source>
        <dbReference type="Pfam" id="PF03328"/>
    </source>
</evidence>
<dbReference type="EC" id="4.1.2.20" evidence="5"/>
<dbReference type="Proteomes" id="UP001238163">
    <property type="component" value="Unassembled WGS sequence"/>
</dbReference>
<comment type="caution">
    <text evidence="5">The sequence shown here is derived from an EMBL/GenBank/DDBJ whole genome shotgun (WGS) entry which is preliminary data.</text>
</comment>
<dbReference type="PANTHER" id="PTHR30502:SF0">
    <property type="entry name" value="PHOSPHOENOLPYRUVATE CARBOXYLASE FAMILY PROTEIN"/>
    <property type="match status" value="1"/>
</dbReference>
<reference evidence="5" key="1">
    <citation type="submission" date="2023-07" db="EMBL/GenBank/DDBJ databases">
        <title>Genomic Encyclopedia of Type Strains, Phase IV (KMG-IV): sequencing the most valuable type-strain genomes for metagenomic binning, comparative biology and taxonomic classification.</title>
        <authorList>
            <person name="Goeker M."/>
        </authorList>
    </citation>
    <scope>NUCLEOTIDE SEQUENCE</scope>
    <source>
        <strain evidence="5">DSM 24202</strain>
    </source>
</reference>
<name>A0AAE3VGF2_9BACT</name>
<dbReference type="InterPro" id="IPR005000">
    <property type="entry name" value="Aldolase/citrate-lyase_domain"/>
</dbReference>
<dbReference type="Gene3D" id="3.20.20.60">
    <property type="entry name" value="Phosphoenolpyruvate-binding domains"/>
    <property type="match status" value="1"/>
</dbReference>
<evidence type="ECO:0000313" key="6">
    <source>
        <dbReference type="Proteomes" id="UP001238163"/>
    </source>
</evidence>
<dbReference type="PANTHER" id="PTHR30502">
    <property type="entry name" value="2-KETO-3-DEOXY-L-RHAMNONATE ALDOLASE"/>
    <property type="match status" value="1"/>
</dbReference>
<evidence type="ECO:0000256" key="3">
    <source>
        <dbReference type="ARBA" id="ARBA00023239"/>
    </source>
</evidence>
<feature type="domain" description="HpcH/HpaI aldolase/citrate lyase" evidence="4">
    <location>
        <begin position="21"/>
        <end position="217"/>
    </location>
</feature>
<comment type="similarity">
    <text evidence="1">Belongs to the HpcH/HpaI aldolase family.</text>
</comment>
<dbReference type="InterPro" id="IPR015813">
    <property type="entry name" value="Pyrv/PenolPyrv_kinase-like_dom"/>
</dbReference>
<dbReference type="GO" id="GO:0008672">
    <property type="term" value="F:2-dehydro-3-deoxyglucarate aldolase activity"/>
    <property type="evidence" value="ECO:0007669"/>
    <property type="project" value="UniProtKB-EC"/>
</dbReference>
<sequence length="256" mass="27440">MSINNVEKFLGKIHTGGVCFGMVITLSDPTVSEVAGDIGYDFTWIDAEHAPHTIDGIKQHIMAVRGTDCAPLVRVPWNEHGIIKPILDLAPAGVIIPMINTAEAARTAVAACKYPPRGNRGCGVRRGNRYGMMPWAEYVDHADREPLVILQIEHVEAVKNLDAILQVEGIDSICIGPTDLSGSMGKLNQHDDPEVVAVIDDVAARVRKAGIILGTAAGPSQRWRDRGIQWMAMSGDCGAIAGGGRSALKSSRDIFA</sequence>
<dbReference type="InterPro" id="IPR050251">
    <property type="entry name" value="HpcH-HpaI_aldolase"/>
</dbReference>
<dbReference type="GO" id="GO:0046872">
    <property type="term" value="F:metal ion binding"/>
    <property type="evidence" value="ECO:0007669"/>
    <property type="project" value="UniProtKB-KW"/>
</dbReference>
<gene>
    <name evidence="5" type="ORF">J3R75_001930</name>
</gene>
<evidence type="ECO:0000313" key="5">
    <source>
        <dbReference type="EMBL" id="MDQ0289823.1"/>
    </source>
</evidence>
<dbReference type="Pfam" id="PF03328">
    <property type="entry name" value="HpcH_HpaI"/>
    <property type="match status" value="1"/>
</dbReference>
<dbReference type="InterPro" id="IPR040442">
    <property type="entry name" value="Pyrv_kinase-like_dom_sf"/>
</dbReference>
<evidence type="ECO:0000256" key="1">
    <source>
        <dbReference type="ARBA" id="ARBA00005568"/>
    </source>
</evidence>
<dbReference type="AlphaFoldDB" id="A0AAE3VGF2"/>
<dbReference type="RefSeq" id="WP_307261274.1">
    <property type="nucleotide sequence ID" value="NZ_JAUSVL010000001.1"/>
</dbReference>